<evidence type="ECO:0000256" key="4">
    <source>
        <dbReference type="ARBA" id="ARBA00022777"/>
    </source>
</evidence>
<evidence type="ECO:0000256" key="2">
    <source>
        <dbReference type="ARBA" id="ARBA00012438"/>
    </source>
</evidence>
<sequence length="97" mass="10702">MAHELLVNVTKHANASKVLVQTRWGAKKIQLLVEDDGIGFTNGTFEQKIKEFSGMGLFSIRERLKTMGGKFDIVSVQGKGTTVSILIPIEQSDQQPD</sequence>
<dbReference type="SUPFAM" id="SSF55874">
    <property type="entry name" value="ATPase domain of HSP90 chaperone/DNA topoisomerase II/histidine kinase"/>
    <property type="match status" value="1"/>
</dbReference>
<gene>
    <name evidence="6" type="primary">uhpB_2</name>
    <name evidence="6" type="ORF">SDC9_194634</name>
</gene>
<dbReference type="PANTHER" id="PTHR24421:SF10">
    <property type="entry name" value="NITRATE_NITRITE SENSOR PROTEIN NARQ"/>
    <property type="match status" value="1"/>
</dbReference>
<dbReference type="InterPro" id="IPR050482">
    <property type="entry name" value="Sensor_HK_TwoCompSys"/>
</dbReference>
<dbReference type="Pfam" id="PF02518">
    <property type="entry name" value="HATPase_c"/>
    <property type="match status" value="1"/>
</dbReference>
<dbReference type="GO" id="GO:0000160">
    <property type="term" value="P:phosphorelay signal transduction system"/>
    <property type="evidence" value="ECO:0007669"/>
    <property type="project" value="UniProtKB-KW"/>
</dbReference>
<dbReference type="CDD" id="cd16917">
    <property type="entry name" value="HATPase_UhpB-NarQ-NarX-like"/>
    <property type="match status" value="1"/>
</dbReference>
<keyword evidence="3 6" id="KW-0808">Transferase</keyword>
<evidence type="ECO:0000313" key="6">
    <source>
        <dbReference type="EMBL" id="MPN47034.1"/>
    </source>
</evidence>
<protein>
    <recommendedName>
        <fullName evidence="2">histidine kinase</fullName>
        <ecNumber evidence="2">2.7.13.3</ecNumber>
    </recommendedName>
</protein>
<dbReference type="GO" id="GO:0004673">
    <property type="term" value="F:protein histidine kinase activity"/>
    <property type="evidence" value="ECO:0007669"/>
    <property type="project" value="UniProtKB-EC"/>
</dbReference>
<feature type="domain" description="Histidine kinase" evidence="5">
    <location>
        <begin position="1"/>
        <end position="91"/>
    </location>
</feature>
<reference evidence="6" key="1">
    <citation type="submission" date="2019-08" db="EMBL/GenBank/DDBJ databases">
        <authorList>
            <person name="Kucharzyk K."/>
            <person name="Murdoch R.W."/>
            <person name="Higgins S."/>
            <person name="Loffler F."/>
        </authorList>
    </citation>
    <scope>NUCLEOTIDE SEQUENCE</scope>
</reference>
<evidence type="ECO:0000256" key="3">
    <source>
        <dbReference type="ARBA" id="ARBA00022679"/>
    </source>
</evidence>
<dbReference type="EMBL" id="VSSQ01108194">
    <property type="protein sequence ID" value="MPN47034.1"/>
    <property type="molecule type" value="Genomic_DNA"/>
</dbReference>
<dbReference type="InterPro" id="IPR004358">
    <property type="entry name" value="Sig_transdc_His_kin-like_C"/>
</dbReference>
<accession>A0A645IFG0</accession>
<dbReference type="InterPro" id="IPR003594">
    <property type="entry name" value="HATPase_dom"/>
</dbReference>
<dbReference type="PANTHER" id="PTHR24421">
    <property type="entry name" value="NITRATE/NITRITE SENSOR PROTEIN NARX-RELATED"/>
    <property type="match status" value="1"/>
</dbReference>
<dbReference type="InterPro" id="IPR036890">
    <property type="entry name" value="HATPase_C_sf"/>
</dbReference>
<comment type="catalytic activity">
    <reaction evidence="1">
        <text>ATP + protein L-histidine = ADP + protein N-phospho-L-histidine.</text>
        <dbReference type="EC" id="2.7.13.3"/>
    </reaction>
</comment>
<organism evidence="6">
    <name type="scientific">bioreactor metagenome</name>
    <dbReference type="NCBI Taxonomy" id="1076179"/>
    <lineage>
        <taxon>unclassified sequences</taxon>
        <taxon>metagenomes</taxon>
        <taxon>ecological metagenomes</taxon>
    </lineage>
</organism>
<dbReference type="AlphaFoldDB" id="A0A645IFG0"/>
<dbReference type="EC" id="2.7.13.3" evidence="2"/>
<proteinExistence type="predicted"/>
<comment type="caution">
    <text evidence="6">The sequence shown here is derived from an EMBL/GenBank/DDBJ whole genome shotgun (WGS) entry which is preliminary data.</text>
</comment>
<keyword evidence="4 6" id="KW-0418">Kinase</keyword>
<name>A0A645IFG0_9ZZZZ</name>
<dbReference type="PRINTS" id="PR00344">
    <property type="entry name" value="BCTRLSENSOR"/>
</dbReference>
<dbReference type="InterPro" id="IPR005467">
    <property type="entry name" value="His_kinase_dom"/>
</dbReference>
<dbReference type="PROSITE" id="PS50109">
    <property type="entry name" value="HIS_KIN"/>
    <property type="match status" value="1"/>
</dbReference>
<evidence type="ECO:0000256" key="1">
    <source>
        <dbReference type="ARBA" id="ARBA00000085"/>
    </source>
</evidence>
<dbReference type="Gene3D" id="3.30.565.10">
    <property type="entry name" value="Histidine kinase-like ATPase, C-terminal domain"/>
    <property type="match status" value="1"/>
</dbReference>
<evidence type="ECO:0000259" key="5">
    <source>
        <dbReference type="PROSITE" id="PS50109"/>
    </source>
</evidence>